<dbReference type="Gene3D" id="3.40.50.2300">
    <property type="match status" value="1"/>
</dbReference>
<proteinExistence type="predicted"/>
<dbReference type="PROSITE" id="PS00622">
    <property type="entry name" value="HTH_LUXR_1"/>
    <property type="match status" value="1"/>
</dbReference>
<feature type="domain" description="HTH luxR-type" evidence="5">
    <location>
        <begin position="128"/>
        <end position="193"/>
    </location>
</feature>
<evidence type="ECO:0000256" key="2">
    <source>
        <dbReference type="ARBA" id="ARBA00023125"/>
    </source>
</evidence>
<dbReference type="CDD" id="cd06170">
    <property type="entry name" value="LuxR_C_like"/>
    <property type="match status" value="1"/>
</dbReference>
<dbReference type="InterPro" id="IPR011006">
    <property type="entry name" value="CheY-like_superfamily"/>
</dbReference>
<keyword evidence="1" id="KW-0805">Transcription regulation</keyword>
<gene>
    <name evidence="7" type="primary">ttrR</name>
    <name evidence="7" type="ORF">GCM10022421_33830</name>
</gene>
<evidence type="ECO:0000256" key="3">
    <source>
        <dbReference type="ARBA" id="ARBA00023163"/>
    </source>
</evidence>
<keyword evidence="2" id="KW-0238">DNA-binding</keyword>
<evidence type="ECO:0000313" key="8">
    <source>
        <dbReference type="Proteomes" id="UP001501479"/>
    </source>
</evidence>
<keyword evidence="8" id="KW-1185">Reference proteome</keyword>
<dbReference type="Pfam" id="PF00196">
    <property type="entry name" value="GerE"/>
    <property type="match status" value="1"/>
</dbReference>
<dbReference type="PANTHER" id="PTHR44688">
    <property type="entry name" value="DNA-BINDING TRANSCRIPTIONAL ACTIVATOR DEVR_DOSR"/>
    <property type="match status" value="1"/>
</dbReference>
<accession>A0ABP7ERD7</accession>
<dbReference type="SMART" id="SM00448">
    <property type="entry name" value="REC"/>
    <property type="match status" value="1"/>
</dbReference>
<comment type="caution">
    <text evidence="7">The sequence shown here is derived from an EMBL/GenBank/DDBJ whole genome shotgun (WGS) entry which is preliminary data.</text>
</comment>
<sequence>MHIYILDDDEQVVAANRFLLKAMGHDSLGWSHPQQFLDELDDNKPAILLLDLAMPVLDGLAVQDALRRRNSTVAVILLTGHGDVPQAVMAMKRDAVDFLEKPVDARRLATALSQARLKLEQLVAQARVHRCFTRLSAREREVVSLVAAGLTNKAIAEQLCVAVRTVEVHRASAMSKLEVANMAELLNHWQLYRGREREG</sequence>
<name>A0ABP7ERD7_9GAMM</name>
<dbReference type="RefSeq" id="WP_344965955.1">
    <property type="nucleotide sequence ID" value="NZ_BAABDS010000051.1"/>
</dbReference>
<evidence type="ECO:0000256" key="4">
    <source>
        <dbReference type="PROSITE-ProRule" id="PRU00169"/>
    </source>
</evidence>
<evidence type="ECO:0000313" key="7">
    <source>
        <dbReference type="EMBL" id="GAA3722352.1"/>
    </source>
</evidence>
<feature type="modified residue" description="4-aspartylphosphate" evidence="4">
    <location>
        <position position="51"/>
    </location>
</feature>
<organism evidence="7 8">
    <name type="scientific">Oceanisphaera sediminis</name>
    <dbReference type="NCBI Taxonomy" id="981381"/>
    <lineage>
        <taxon>Bacteria</taxon>
        <taxon>Pseudomonadati</taxon>
        <taxon>Pseudomonadota</taxon>
        <taxon>Gammaproteobacteria</taxon>
        <taxon>Aeromonadales</taxon>
        <taxon>Aeromonadaceae</taxon>
        <taxon>Oceanisphaera</taxon>
    </lineage>
</organism>
<dbReference type="Pfam" id="PF00072">
    <property type="entry name" value="Response_reg"/>
    <property type="match status" value="1"/>
</dbReference>
<dbReference type="Proteomes" id="UP001501479">
    <property type="component" value="Unassembled WGS sequence"/>
</dbReference>
<dbReference type="PROSITE" id="PS50110">
    <property type="entry name" value="RESPONSE_REGULATORY"/>
    <property type="match status" value="1"/>
</dbReference>
<dbReference type="InterPro" id="IPR000792">
    <property type="entry name" value="Tscrpt_reg_LuxR_C"/>
</dbReference>
<feature type="domain" description="Response regulatory" evidence="6">
    <location>
        <begin position="2"/>
        <end position="116"/>
    </location>
</feature>
<keyword evidence="3" id="KW-0804">Transcription</keyword>
<evidence type="ECO:0000259" key="5">
    <source>
        <dbReference type="PROSITE" id="PS50043"/>
    </source>
</evidence>
<dbReference type="InterPro" id="IPR001789">
    <property type="entry name" value="Sig_transdc_resp-reg_receiver"/>
</dbReference>
<dbReference type="PANTHER" id="PTHR44688:SF16">
    <property type="entry name" value="DNA-BINDING TRANSCRIPTIONAL ACTIVATOR DEVR_DOSR"/>
    <property type="match status" value="1"/>
</dbReference>
<dbReference type="Gene3D" id="1.10.10.10">
    <property type="entry name" value="Winged helix-like DNA-binding domain superfamily/Winged helix DNA-binding domain"/>
    <property type="match status" value="1"/>
</dbReference>
<dbReference type="InterPro" id="IPR036388">
    <property type="entry name" value="WH-like_DNA-bd_sf"/>
</dbReference>
<evidence type="ECO:0000259" key="6">
    <source>
        <dbReference type="PROSITE" id="PS50110"/>
    </source>
</evidence>
<evidence type="ECO:0000256" key="1">
    <source>
        <dbReference type="ARBA" id="ARBA00023015"/>
    </source>
</evidence>
<dbReference type="PRINTS" id="PR00038">
    <property type="entry name" value="HTHLUXR"/>
</dbReference>
<protein>
    <submittedName>
        <fullName evidence="7">Tetrathionate respiration response regulator TtrR</fullName>
    </submittedName>
</protein>
<keyword evidence="4" id="KW-0597">Phosphoprotein</keyword>
<dbReference type="SMART" id="SM00421">
    <property type="entry name" value="HTH_LUXR"/>
    <property type="match status" value="1"/>
</dbReference>
<dbReference type="SUPFAM" id="SSF52172">
    <property type="entry name" value="CheY-like"/>
    <property type="match status" value="1"/>
</dbReference>
<dbReference type="PROSITE" id="PS50043">
    <property type="entry name" value="HTH_LUXR_2"/>
    <property type="match status" value="1"/>
</dbReference>
<reference evidence="8" key="1">
    <citation type="journal article" date="2019" name="Int. J. Syst. Evol. Microbiol.">
        <title>The Global Catalogue of Microorganisms (GCM) 10K type strain sequencing project: providing services to taxonomists for standard genome sequencing and annotation.</title>
        <authorList>
            <consortium name="The Broad Institute Genomics Platform"/>
            <consortium name="The Broad Institute Genome Sequencing Center for Infectious Disease"/>
            <person name="Wu L."/>
            <person name="Ma J."/>
        </authorList>
    </citation>
    <scope>NUCLEOTIDE SEQUENCE [LARGE SCALE GENOMIC DNA]</scope>
    <source>
        <strain evidence="8">JCM 17329</strain>
    </source>
</reference>
<dbReference type="EMBL" id="BAABDS010000051">
    <property type="protein sequence ID" value="GAA3722352.1"/>
    <property type="molecule type" value="Genomic_DNA"/>
</dbReference>